<dbReference type="EMBL" id="CADCTS010000379">
    <property type="protein sequence ID" value="CAA9321378.1"/>
    <property type="molecule type" value="Genomic_DNA"/>
</dbReference>
<name>A0A6J4L1K3_9ACTN</name>
<feature type="compositionally biased region" description="Basic residues" evidence="1">
    <location>
        <begin position="1"/>
        <end position="14"/>
    </location>
</feature>
<proteinExistence type="predicted"/>
<evidence type="ECO:0000313" key="2">
    <source>
        <dbReference type="EMBL" id="CAA9321378.1"/>
    </source>
</evidence>
<feature type="non-terminal residue" evidence="2">
    <location>
        <position position="112"/>
    </location>
</feature>
<feature type="non-terminal residue" evidence="2">
    <location>
        <position position="1"/>
    </location>
</feature>
<feature type="compositionally biased region" description="Basic residues" evidence="1">
    <location>
        <begin position="68"/>
        <end position="83"/>
    </location>
</feature>
<sequence length="112" mass="12394">ERRRRGRPLVRAVRRAGADRGADPGVRRGGGGVEGLQRRRRARPGGRDHRLRAAAGRRTPRPGPAPAGRRRRRGHRRGGRHLRPLRELRPADRGRAAGGAALGAHLHRLRPL</sequence>
<feature type="compositionally biased region" description="Basic and acidic residues" evidence="1">
    <location>
        <begin position="84"/>
        <end position="95"/>
    </location>
</feature>
<gene>
    <name evidence="2" type="ORF">AVDCRST_MAG48-2659</name>
</gene>
<feature type="region of interest" description="Disordered" evidence="1">
    <location>
        <begin position="1"/>
        <end position="112"/>
    </location>
</feature>
<organism evidence="2">
    <name type="scientific">uncultured Friedmanniella sp</name>
    <dbReference type="NCBI Taxonomy" id="335381"/>
    <lineage>
        <taxon>Bacteria</taxon>
        <taxon>Bacillati</taxon>
        <taxon>Actinomycetota</taxon>
        <taxon>Actinomycetes</taxon>
        <taxon>Propionibacteriales</taxon>
        <taxon>Nocardioidaceae</taxon>
        <taxon>Friedmanniella</taxon>
        <taxon>environmental samples</taxon>
    </lineage>
</organism>
<feature type="compositionally biased region" description="Basic and acidic residues" evidence="1">
    <location>
        <begin position="16"/>
        <end position="26"/>
    </location>
</feature>
<feature type="compositionally biased region" description="Basic residues" evidence="1">
    <location>
        <begin position="38"/>
        <end position="52"/>
    </location>
</feature>
<evidence type="ECO:0000256" key="1">
    <source>
        <dbReference type="SAM" id="MobiDB-lite"/>
    </source>
</evidence>
<protein>
    <submittedName>
        <fullName evidence="2">Uncharacterized protein</fullName>
    </submittedName>
</protein>
<reference evidence="2" key="1">
    <citation type="submission" date="2020-02" db="EMBL/GenBank/DDBJ databases">
        <authorList>
            <person name="Meier V. D."/>
        </authorList>
    </citation>
    <scope>NUCLEOTIDE SEQUENCE</scope>
    <source>
        <strain evidence="2">AVDCRST_MAG48</strain>
    </source>
</reference>
<dbReference type="AlphaFoldDB" id="A0A6J4L1K3"/>
<accession>A0A6J4L1K3</accession>